<dbReference type="Gene3D" id="3.30.70.270">
    <property type="match status" value="1"/>
</dbReference>
<dbReference type="GeneID" id="63833735"/>
<feature type="transmembrane region" description="Helical" evidence="3">
    <location>
        <begin position="21"/>
        <end position="40"/>
    </location>
</feature>
<dbReference type="RefSeq" id="XP_040779323.1">
    <property type="nucleotide sequence ID" value="XM_040916606.1"/>
</dbReference>
<keyword evidence="3" id="KW-1133">Transmembrane helix</keyword>
<reference evidence="4" key="1">
    <citation type="journal article" date="2020" name="Phytopathology">
        <title>Genome sequence of the chestnut blight fungus Cryphonectria parasitica EP155: A fundamental resource for an archetypical invasive plant pathogen.</title>
        <authorList>
            <person name="Crouch J.A."/>
            <person name="Dawe A."/>
            <person name="Aerts A."/>
            <person name="Barry K."/>
            <person name="Churchill A.C.L."/>
            <person name="Grimwood J."/>
            <person name="Hillman B."/>
            <person name="Milgroom M.G."/>
            <person name="Pangilinan J."/>
            <person name="Smith M."/>
            <person name="Salamov A."/>
            <person name="Schmutz J."/>
            <person name="Yadav J."/>
            <person name="Grigoriev I.V."/>
            <person name="Nuss D."/>
        </authorList>
    </citation>
    <scope>NUCLEOTIDE SEQUENCE</scope>
    <source>
        <strain evidence="4">EP155</strain>
    </source>
</reference>
<dbReference type="InterPro" id="IPR043128">
    <property type="entry name" value="Rev_trsase/Diguanyl_cyclase"/>
</dbReference>
<evidence type="ECO:0000256" key="2">
    <source>
        <dbReference type="ARBA" id="ARBA00023128"/>
    </source>
</evidence>
<evidence type="ECO:0000313" key="4">
    <source>
        <dbReference type="EMBL" id="KAF3768362.1"/>
    </source>
</evidence>
<dbReference type="AlphaFoldDB" id="A0A9P5CSA1"/>
<dbReference type="SUPFAM" id="SSF56672">
    <property type="entry name" value="DNA/RNA polymerases"/>
    <property type="match status" value="1"/>
</dbReference>
<keyword evidence="2" id="KW-0496">Mitochondrion</keyword>
<keyword evidence="3" id="KW-0812">Transmembrane</keyword>
<name>A0A9P5CSA1_CRYP1</name>
<evidence type="ECO:0000256" key="1">
    <source>
        <dbReference type="ARBA" id="ARBA00004173"/>
    </source>
</evidence>
<sequence length="86" mass="9785">NIQIFLKFTKFYYRFIQNYSKIAILLINLLQSSSIGIIMLSNCIRVAFKTLIILFIIASLLCYYNAALLTRVETNASAFAIRAVLA</sequence>
<feature type="transmembrane region" description="Helical" evidence="3">
    <location>
        <begin position="46"/>
        <end position="64"/>
    </location>
</feature>
<keyword evidence="3" id="KW-0472">Membrane</keyword>
<gene>
    <name evidence="4" type="ORF">M406DRAFT_249362</name>
</gene>
<evidence type="ECO:0000256" key="3">
    <source>
        <dbReference type="SAM" id="Phobius"/>
    </source>
</evidence>
<evidence type="ECO:0000313" key="5">
    <source>
        <dbReference type="Proteomes" id="UP000803844"/>
    </source>
</evidence>
<accession>A0A9P5CSA1</accession>
<comment type="caution">
    <text evidence="4">The sequence shown here is derived from an EMBL/GenBank/DDBJ whole genome shotgun (WGS) entry which is preliminary data.</text>
</comment>
<keyword evidence="5" id="KW-1185">Reference proteome</keyword>
<dbReference type="EMBL" id="MU032345">
    <property type="protein sequence ID" value="KAF3768362.1"/>
    <property type="molecule type" value="Genomic_DNA"/>
</dbReference>
<dbReference type="InterPro" id="IPR043502">
    <property type="entry name" value="DNA/RNA_pol_sf"/>
</dbReference>
<dbReference type="Proteomes" id="UP000803844">
    <property type="component" value="Unassembled WGS sequence"/>
</dbReference>
<proteinExistence type="predicted"/>
<feature type="non-terminal residue" evidence="4">
    <location>
        <position position="1"/>
    </location>
</feature>
<dbReference type="GO" id="GO:0005739">
    <property type="term" value="C:mitochondrion"/>
    <property type="evidence" value="ECO:0007669"/>
    <property type="project" value="UniProtKB-SubCell"/>
</dbReference>
<protein>
    <submittedName>
        <fullName evidence="4">Uncharacterized protein</fullName>
    </submittedName>
</protein>
<comment type="subcellular location">
    <subcellularLocation>
        <location evidence="1">Mitochondrion</location>
    </subcellularLocation>
</comment>
<organism evidence="4 5">
    <name type="scientific">Cryphonectria parasitica (strain ATCC 38755 / EP155)</name>
    <dbReference type="NCBI Taxonomy" id="660469"/>
    <lineage>
        <taxon>Eukaryota</taxon>
        <taxon>Fungi</taxon>
        <taxon>Dikarya</taxon>
        <taxon>Ascomycota</taxon>
        <taxon>Pezizomycotina</taxon>
        <taxon>Sordariomycetes</taxon>
        <taxon>Sordariomycetidae</taxon>
        <taxon>Diaporthales</taxon>
        <taxon>Cryphonectriaceae</taxon>
        <taxon>Cryphonectria-Endothia species complex</taxon>
        <taxon>Cryphonectria</taxon>
    </lineage>
</organism>